<dbReference type="KEGG" id="cthd:CDO33_09725"/>
<comment type="similarity">
    <text evidence="1">Belongs to the cycloisomerase 2 family.</text>
</comment>
<dbReference type="GO" id="GO:0017057">
    <property type="term" value="F:6-phosphogluconolactonase activity"/>
    <property type="evidence" value="ECO:0007669"/>
    <property type="project" value="TreeGrafter"/>
</dbReference>
<dbReference type="GO" id="GO:0005829">
    <property type="term" value="C:cytosol"/>
    <property type="evidence" value="ECO:0007669"/>
    <property type="project" value="TreeGrafter"/>
</dbReference>
<name>A0A2K2FFG6_9CLOT</name>
<dbReference type="AlphaFoldDB" id="A0A2K2FFG6"/>
<comment type="caution">
    <text evidence="2">The sequence shown here is derived from an EMBL/GenBank/DDBJ whole genome shotgun (WGS) entry which is preliminary data.</text>
</comment>
<dbReference type="OrthoDB" id="9790815at2"/>
<dbReference type="SUPFAM" id="SSF51004">
    <property type="entry name" value="C-terminal (heme d1) domain of cytochrome cd1-nitrite reductase"/>
    <property type="match status" value="1"/>
</dbReference>
<dbReference type="RefSeq" id="WP_103082187.1">
    <property type="nucleotide sequence ID" value="NZ_CP021850.1"/>
</dbReference>
<keyword evidence="3" id="KW-1185">Reference proteome</keyword>
<dbReference type="Pfam" id="PF10282">
    <property type="entry name" value="Lactonase"/>
    <property type="match status" value="1"/>
</dbReference>
<evidence type="ECO:0008006" key="4">
    <source>
        <dbReference type="Google" id="ProtNLM"/>
    </source>
</evidence>
<sequence length="342" mass="37530">MKYKAYIGTYSMRGSKGIYLTEVDGHTGEMHILDAYESCNPSYLALSRDKKYLYCVLETEEIDGLYGGAAASFRVNEDATLTFISKAYTGGTYPCHLTADKDNRFLYVANYGDGKLTIFPIDGGVIVNKPEIIQHKGSGPNKDRQEGPLIHCAVFDRREERLCVADLGIDKAVLYKAGKGTIAEDSVFEVKPGAGPRHVVFSGNGRYAWLVCELTNEIYAYDAQNSKCIGVYKTLPRDFSGDSTCAAIKISQDGRFVCASNRGHDSISVFGVKEETGELTLTGVYSTRGNTPRDFSFSPDGRFLLAANQNSDTIEVFSFLNGHLEHIGYSVNIPAPSCIVFL</sequence>
<reference evidence="3" key="1">
    <citation type="submission" date="2017-06" db="EMBL/GenBank/DDBJ databases">
        <title>Investigating the central metabolism of Clostridium thermosuccinogenes.</title>
        <authorList>
            <person name="Koendjbiharie J.G."/>
            <person name="Van Kranenburg R."/>
            <person name="Vriesendorp B."/>
        </authorList>
    </citation>
    <scope>NUCLEOTIDE SEQUENCE [LARGE SCALE GENOMIC DNA]</scope>
    <source>
        <strain evidence="3">DSM 5806</strain>
    </source>
</reference>
<dbReference type="InterPro" id="IPR050282">
    <property type="entry name" value="Cycloisomerase_2"/>
</dbReference>
<dbReference type="Gene3D" id="2.130.10.10">
    <property type="entry name" value="YVTN repeat-like/Quinoprotein amine dehydrogenase"/>
    <property type="match status" value="1"/>
</dbReference>
<evidence type="ECO:0000256" key="1">
    <source>
        <dbReference type="ARBA" id="ARBA00005564"/>
    </source>
</evidence>
<evidence type="ECO:0000313" key="2">
    <source>
        <dbReference type="EMBL" id="PNT97519.1"/>
    </source>
</evidence>
<gene>
    <name evidence="2" type="ORF">CDQ84_13130</name>
</gene>
<organism evidence="2 3">
    <name type="scientific">Clostridium thermosuccinogenes</name>
    <dbReference type="NCBI Taxonomy" id="84032"/>
    <lineage>
        <taxon>Bacteria</taxon>
        <taxon>Bacillati</taxon>
        <taxon>Bacillota</taxon>
        <taxon>Clostridia</taxon>
        <taxon>Eubacteriales</taxon>
        <taxon>Clostridiaceae</taxon>
        <taxon>Clostridium</taxon>
    </lineage>
</organism>
<dbReference type="InterPro" id="IPR011048">
    <property type="entry name" value="Haem_d1_sf"/>
</dbReference>
<dbReference type="InterPro" id="IPR019405">
    <property type="entry name" value="Lactonase_7-beta_prop"/>
</dbReference>
<accession>A0A2K2FFG6</accession>
<evidence type="ECO:0000313" key="3">
    <source>
        <dbReference type="Proteomes" id="UP000236151"/>
    </source>
</evidence>
<proteinExistence type="inferred from homology"/>
<dbReference type="Proteomes" id="UP000236151">
    <property type="component" value="Unassembled WGS sequence"/>
</dbReference>
<protein>
    <recommendedName>
        <fullName evidence="4">6-phosphogluconolactonase</fullName>
    </recommendedName>
</protein>
<dbReference type="PANTHER" id="PTHR30344">
    <property type="entry name" value="6-PHOSPHOGLUCONOLACTONASE-RELATED"/>
    <property type="match status" value="1"/>
</dbReference>
<dbReference type="InterPro" id="IPR015943">
    <property type="entry name" value="WD40/YVTN_repeat-like_dom_sf"/>
</dbReference>
<dbReference type="PANTHER" id="PTHR30344:SF1">
    <property type="entry name" value="6-PHOSPHOGLUCONOLACTONASE"/>
    <property type="match status" value="1"/>
</dbReference>
<dbReference type="EMBL" id="NIOJ01000036">
    <property type="protein sequence ID" value="PNT97519.1"/>
    <property type="molecule type" value="Genomic_DNA"/>
</dbReference>